<dbReference type="Pfam" id="PF00578">
    <property type="entry name" value="AhpC-TSA"/>
    <property type="match status" value="1"/>
</dbReference>
<dbReference type="InterPro" id="IPR036249">
    <property type="entry name" value="Thioredoxin-like_sf"/>
</dbReference>
<dbReference type="PROSITE" id="PS51352">
    <property type="entry name" value="THIOREDOXIN_2"/>
    <property type="match status" value="1"/>
</dbReference>
<feature type="domain" description="Thioredoxin" evidence="2">
    <location>
        <begin position="40"/>
        <end position="169"/>
    </location>
</feature>
<dbReference type="InterPro" id="IPR013766">
    <property type="entry name" value="Thioredoxin_domain"/>
</dbReference>
<sequence length="169" mass="17560">MPYLVAAVILLAVLSVFNLMLILGVVRRLRRDDGEAVPLLPAGTVVPEFTVMTTAGEVVTRDSLGGALVGFFSPGCSACEVQLPKFAARAAGRRAVAVLHGNEEETRAHRDALGGAAEVVIEEPDGPMGAAFAVDGYPTFVVIDPNGTVTASSHAVDRLPLPKPAETVS</sequence>
<keyword evidence="1" id="KW-1133">Transmembrane helix</keyword>
<dbReference type="SUPFAM" id="SSF52833">
    <property type="entry name" value="Thioredoxin-like"/>
    <property type="match status" value="1"/>
</dbReference>
<dbReference type="Proteomes" id="UP000572680">
    <property type="component" value="Unassembled WGS sequence"/>
</dbReference>
<dbReference type="RefSeq" id="WP_220509608.1">
    <property type="nucleotide sequence ID" value="NZ_JACJIA010000005.1"/>
</dbReference>
<comment type="caution">
    <text evidence="3">The sequence shown here is derived from an EMBL/GenBank/DDBJ whole genome shotgun (WGS) entry which is preliminary data.</text>
</comment>
<evidence type="ECO:0000259" key="2">
    <source>
        <dbReference type="PROSITE" id="PS51352"/>
    </source>
</evidence>
<evidence type="ECO:0000313" key="3">
    <source>
        <dbReference type="EMBL" id="MBA8952825.1"/>
    </source>
</evidence>
<keyword evidence="1" id="KW-0812">Transmembrane</keyword>
<gene>
    <name evidence="3" type="ORF">HNR61_004471</name>
</gene>
<protein>
    <recommendedName>
        <fullName evidence="2">Thioredoxin domain-containing protein</fullName>
    </recommendedName>
</protein>
<dbReference type="GO" id="GO:0016209">
    <property type="term" value="F:antioxidant activity"/>
    <property type="evidence" value="ECO:0007669"/>
    <property type="project" value="InterPro"/>
</dbReference>
<dbReference type="AlphaFoldDB" id="A0A7W3QMR6"/>
<organism evidence="3 4">
    <name type="scientific">Actinomadura namibiensis</name>
    <dbReference type="NCBI Taxonomy" id="182080"/>
    <lineage>
        <taxon>Bacteria</taxon>
        <taxon>Bacillati</taxon>
        <taxon>Actinomycetota</taxon>
        <taxon>Actinomycetes</taxon>
        <taxon>Streptosporangiales</taxon>
        <taxon>Thermomonosporaceae</taxon>
        <taxon>Actinomadura</taxon>
    </lineage>
</organism>
<evidence type="ECO:0000256" key="1">
    <source>
        <dbReference type="SAM" id="Phobius"/>
    </source>
</evidence>
<evidence type="ECO:0000313" key="4">
    <source>
        <dbReference type="Proteomes" id="UP000572680"/>
    </source>
</evidence>
<feature type="transmembrane region" description="Helical" evidence="1">
    <location>
        <begin position="6"/>
        <end position="26"/>
    </location>
</feature>
<dbReference type="EMBL" id="JACJIA010000005">
    <property type="protein sequence ID" value="MBA8952825.1"/>
    <property type="molecule type" value="Genomic_DNA"/>
</dbReference>
<dbReference type="InterPro" id="IPR000866">
    <property type="entry name" value="AhpC/TSA"/>
</dbReference>
<proteinExistence type="predicted"/>
<accession>A0A7W3QMR6</accession>
<keyword evidence="1" id="KW-0472">Membrane</keyword>
<reference evidence="3 4" key="1">
    <citation type="submission" date="2020-08" db="EMBL/GenBank/DDBJ databases">
        <title>Genomic Encyclopedia of Type Strains, Phase IV (KMG-IV): sequencing the most valuable type-strain genomes for metagenomic binning, comparative biology and taxonomic classification.</title>
        <authorList>
            <person name="Goeker M."/>
        </authorList>
    </citation>
    <scope>NUCLEOTIDE SEQUENCE [LARGE SCALE GENOMIC DNA]</scope>
    <source>
        <strain evidence="3 4">DSM 44197</strain>
    </source>
</reference>
<name>A0A7W3QMR6_ACTNM</name>
<dbReference type="GO" id="GO:0016491">
    <property type="term" value="F:oxidoreductase activity"/>
    <property type="evidence" value="ECO:0007669"/>
    <property type="project" value="InterPro"/>
</dbReference>
<keyword evidence="4" id="KW-1185">Reference proteome</keyword>
<dbReference type="Gene3D" id="3.40.30.10">
    <property type="entry name" value="Glutaredoxin"/>
    <property type="match status" value="1"/>
</dbReference>